<dbReference type="Gene3D" id="1.10.150.400">
    <property type="match status" value="1"/>
</dbReference>
<dbReference type="AlphaFoldDB" id="A0A4S4N8S1"/>
<dbReference type="SUPFAM" id="SSF56784">
    <property type="entry name" value="HAD-like"/>
    <property type="match status" value="1"/>
</dbReference>
<dbReference type="Gene3D" id="3.40.50.1000">
    <property type="entry name" value="HAD superfamily/HAD-like"/>
    <property type="match status" value="1"/>
</dbReference>
<dbReference type="InterPro" id="IPR036412">
    <property type="entry name" value="HAD-like_sf"/>
</dbReference>
<proteinExistence type="predicted"/>
<accession>A0A4S4N8S1</accession>
<evidence type="ECO:0000313" key="1">
    <source>
        <dbReference type="EMBL" id="THH35616.1"/>
    </source>
</evidence>
<dbReference type="EMBL" id="SRSF01000011">
    <property type="protein sequence ID" value="THH35616.1"/>
    <property type="molecule type" value="Genomic_DNA"/>
</dbReference>
<dbReference type="RefSeq" id="WP_136460414.1">
    <property type="nucleotide sequence ID" value="NZ_SRSF01000011.1"/>
</dbReference>
<dbReference type="Proteomes" id="UP000308528">
    <property type="component" value="Unassembled WGS sequence"/>
</dbReference>
<evidence type="ECO:0000313" key="2">
    <source>
        <dbReference type="Proteomes" id="UP000308528"/>
    </source>
</evidence>
<evidence type="ECO:0008006" key="3">
    <source>
        <dbReference type="Google" id="ProtNLM"/>
    </source>
</evidence>
<sequence length="678" mass="78101">MMNNYSFDIFDTLISRKLANDKGVFVTMREKLKGKTELGLPDFFIDEFVNLRVHAQKVANETCSYPEITLDEVYAALGSYIPQVKTEHLQVLQKLEETIEIENCYPIPENVSRVLKIIDSGSKVYLISDMYLSKGVVTSMLKNADPRLCSIPLYLSSELKMRKSDGDLFYHVCNDQNIQPSTLIHTGDNFDSDCIMAKRAGVKYTFYQDSLLSKVEKSYFRGEQNLFLQLFVGASKQTRLEGYDFKPSYRLGASFVGPMFYGFVHNSLKQAVDEGIKRLYFLARDGYLLKIIAEEIIAFFHYDIEIRYLYTSRQATYFASIFCLTTSCFRWIFQEMDNAISFNIVAKRLHFKPNVLIDYLDPDLKHSLVNHGVENRLTNALISRLQNELLSNSALKAEVESKARVYRETVVCYFEQEGLFQGERIGFVDIGWRGTLQDAIFKILKSKKGNVKLTSYYLAVTYFSAHTSAENRRVPAYMFPSIRPGKGPILELLLQCEHGTTLRYQKNDAGRCEPVLKAPSVHLETWGMDDYKKGIRTFSRTLSQSLAAYPEIETTYAAITPILLEMLEDATPEVAATLGDLYYSGNIEESNIRMFAPPFTVSQALRYIISSKKQRSSYTQWFDGSYARSRLLPRIMIQLDPRLNFLKMVKKHVSREELMEKRQFAKRFVRLYLGFIRK</sequence>
<protein>
    <recommendedName>
        <fullName evidence="3">HAD family hydrolase</fullName>
    </recommendedName>
</protein>
<gene>
    <name evidence="1" type="ORF">E4021_16140</name>
</gene>
<comment type="caution">
    <text evidence="1">The sequence shown here is derived from an EMBL/GenBank/DDBJ whole genome shotgun (WGS) entry which is preliminary data.</text>
</comment>
<reference evidence="1 2" key="1">
    <citation type="submission" date="2019-04" db="EMBL/GenBank/DDBJ databases">
        <title>Lewinella litorea sp. nov., isolated from a marine sand.</title>
        <authorList>
            <person name="Yoon J.-H."/>
        </authorList>
    </citation>
    <scope>NUCLEOTIDE SEQUENCE [LARGE SCALE GENOMIC DNA]</scope>
    <source>
        <strain evidence="1 2">HSMS-39</strain>
    </source>
</reference>
<name>A0A4S4N8S1_9BACT</name>
<dbReference type="InterPro" id="IPR023214">
    <property type="entry name" value="HAD_sf"/>
</dbReference>
<dbReference type="OrthoDB" id="9816564at2"/>
<organism evidence="1 2">
    <name type="scientific">Neolewinella litorea</name>
    <dbReference type="NCBI Taxonomy" id="2562452"/>
    <lineage>
        <taxon>Bacteria</taxon>
        <taxon>Pseudomonadati</taxon>
        <taxon>Bacteroidota</taxon>
        <taxon>Saprospiria</taxon>
        <taxon>Saprospirales</taxon>
        <taxon>Lewinellaceae</taxon>
        <taxon>Neolewinella</taxon>
    </lineage>
</organism>
<keyword evidence="2" id="KW-1185">Reference proteome</keyword>